<evidence type="ECO:0000313" key="2">
    <source>
        <dbReference type="Proteomes" id="UP000267029"/>
    </source>
</evidence>
<accession>A0A3P6HSU9</accession>
<reference evidence="1 2" key="1">
    <citation type="submission" date="2018-10" db="EMBL/GenBank/DDBJ databases">
        <authorList>
            <consortium name="Pathogen Informatics"/>
        </authorList>
    </citation>
    <scope>NUCLEOTIDE SEQUENCE [LARGE SCALE GENOMIC DNA]</scope>
</reference>
<keyword evidence="2" id="KW-1185">Reference proteome</keyword>
<organism evidence="1 2">
    <name type="scientific">Mesocestoides corti</name>
    <name type="common">Flatworm</name>
    <dbReference type="NCBI Taxonomy" id="53468"/>
    <lineage>
        <taxon>Eukaryota</taxon>
        <taxon>Metazoa</taxon>
        <taxon>Spiralia</taxon>
        <taxon>Lophotrochozoa</taxon>
        <taxon>Platyhelminthes</taxon>
        <taxon>Cestoda</taxon>
        <taxon>Eucestoda</taxon>
        <taxon>Cyclophyllidea</taxon>
        <taxon>Mesocestoididae</taxon>
        <taxon>Mesocestoides</taxon>
    </lineage>
</organism>
<proteinExistence type="predicted"/>
<gene>
    <name evidence="1" type="ORF">MCOS_LOCUS7841</name>
</gene>
<dbReference type="Proteomes" id="UP000267029">
    <property type="component" value="Unassembled WGS sequence"/>
</dbReference>
<evidence type="ECO:0000313" key="1">
    <source>
        <dbReference type="EMBL" id="VDD81838.1"/>
    </source>
</evidence>
<protein>
    <submittedName>
        <fullName evidence="1">Uncharacterized protein</fullName>
    </submittedName>
</protein>
<sequence>MLEDEDGKIIKRTTKRTQVVTTKTYSERYIQPEVSRMAMRSNGGSITSSSCISNLP</sequence>
<dbReference type="AlphaFoldDB" id="A0A3P6HSU9"/>
<name>A0A3P6HSU9_MESCO</name>
<dbReference type="EMBL" id="UXSR01005416">
    <property type="protein sequence ID" value="VDD81838.1"/>
    <property type="molecule type" value="Genomic_DNA"/>
</dbReference>